<organism evidence="1 2">
    <name type="scientific">Paenibacillus harenae</name>
    <dbReference type="NCBI Taxonomy" id="306543"/>
    <lineage>
        <taxon>Bacteria</taxon>
        <taxon>Bacillati</taxon>
        <taxon>Bacillota</taxon>
        <taxon>Bacilli</taxon>
        <taxon>Bacillales</taxon>
        <taxon>Paenibacillaceae</taxon>
        <taxon>Paenibacillus</taxon>
    </lineage>
</organism>
<sequence>MFCPVCNGLTSIQEHCSSCTGSLIDGGRVNDWVGPYAPYEPINEPFANESLDPLEPSLAHCNHIIYCPTCHLTAEISVNEWI</sequence>
<name>A0ABT9U6V5_PAEHA</name>
<protein>
    <submittedName>
        <fullName evidence="1">Uncharacterized protein</fullName>
    </submittedName>
</protein>
<gene>
    <name evidence="1" type="ORF">J2T15_004821</name>
</gene>
<reference evidence="1 2" key="1">
    <citation type="submission" date="2023-07" db="EMBL/GenBank/DDBJ databases">
        <title>Sorghum-associated microbial communities from plants grown in Nebraska, USA.</title>
        <authorList>
            <person name="Schachtman D."/>
        </authorList>
    </citation>
    <scope>NUCLEOTIDE SEQUENCE [LARGE SCALE GENOMIC DNA]</scope>
    <source>
        <strain evidence="1 2">CC482</strain>
    </source>
</reference>
<accession>A0ABT9U6V5</accession>
<comment type="caution">
    <text evidence="1">The sequence shown here is derived from an EMBL/GenBank/DDBJ whole genome shotgun (WGS) entry which is preliminary data.</text>
</comment>
<dbReference type="RefSeq" id="WP_307206931.1">
    <property type="nucleotide sequence ID" value="NZ_JAUSSU010000010.1"/>
</dbReference>
<evidence type="ECO:0000313" key="1">
    <source>
        <dbReference type="EMBL" id="MDQ0115363.1"/>
    </source>
</evidence>
<proteinExistence type="predicted"/>
<keyword evidence="2" id="KW-1185">Reference proteome</keyword>
<dbReference type="Proteomes" id="UP001229346">
    <property type="component" value="Unassembled WGS sequence"/>
</dbReference>
<evidence type="ECO:0000313" key="2">
    <source>
        <dbReference type="Proteomes" id="UP001229346"/>
    </source>
</evidence>
<dbReference type="EMBL" id="JAUSSU010000010">
    <property type="protein sequence ID" value="MDQ0115363.1"/>
    <property type="molecule type" value="Genomic_DNA"/>
</dbReference>